<evidence type="ECO:0000313" key="1">
    <source>
        <dbReference type="EMBL" id="KAJ8549071.1"/>
    </source>
</evidence>
<sequence length="194" mass="21897">MGKNQTITKNTQSQGVCEKIFKALNLSSLFLYFSRNTKSASINSATKFKLVVAQNGSTNFPLHDLKGHQIIPLNDQNRIHVEYNHNTKEESMNKFPADIIATSNHQQNQDYPKGVKSEDYNDRISTSNGRFSEYIDHVKNKIMSSCDDDEDDDDDSSVVGKAVTRRVSFNDEVSNYVDQSKFQMIRTTAIACGD</sequence>
<dbReference type="PANTHER" id="PTHR36746">
    <property type="entry name" value="BNAC04G51760D PROTEIN"/>
    <property type="match status" value="1"/>
</dbReference>
<proteinExistence type="predicted"/>
<reference evidence="2" key="1">
    <citation type="journal article" date="2023" name="Proc. Natl. Acad. Sci. U.S.A.">
        <title>Genomic and structural basis for evolution of tropane alkaloid biosynthesis.</title>
        <authorList>
            <person name="Wanga Y.-J."/>
            <person name="Taina T."/>
            <person name="Yua J.-Y."/>
            <person name="Lia J."/>
            <person name="Xua B."/>
            <person name="Chenc J."/>
            <person name="D'Auriad J.C."/>
            <person name="Huanga J.-P."/>
            <person name="Huanga S.-X."/>
        </authorList>
    </citation>
    <scope>NUCLEOTIDE SEQUENCE [LARGE SCALE GENOMIC DNA]</scope>
    <source>
        <strain evidence="2">cv. KIB-2019</strain>
    </source>
</reference>
<dbReference type="AlphaFoldDB" id="A0A9Q1M4D4"/>
<dbReference type="OrthoDB" id="1315535at2759"/>
<evidence type="ECO:0000313" key="2">
    <source>
        <dbReference type="Proteomes" id="UP001152561"/>
    </source>
</evidence>
<keyword evidence="2" id="KW-1185">Reference proteome</keyword>
<gene>
    <name evidence="1" type="ORF">K7X08_032778</name>
</gene>
<dbReference type="PANTHER" id="PTHR36746:SF3">
    <property type="entry name" value="DUF4005 DOMAIN-CONTAINING PROTEIN"/>
    <property type="match status" value="1"/>
</dbReference>
<accession>A0A9Q1M4D4</accession>
<dbReference type="Proteomes" id="UP001152561">
    <property type="component" value="Unassembled WGS sequence"/>
</dbReference>
<organism evidence="1 2">
    <name type="scientific">Anisodus acutangulus</name>
    <dbReference type="NCBI Taxonomy" id="402998"/>
    <lineage>
        <taxon>Eukaryota</taxon>
        <taxon>Viridiplantae</taxon>
        <taxon>Streptophyta</taxon>
        <taxon>Embryophyta</taxon>
        <taxon>Tracheophyta</taxon>
        <taxon>Spermatophyta</taxon>
        <taxon>Magnoliopsida</taxon>
        <taxon>eudicotyledons</taxon>
        <taxon>Gunneridae</taxon>
        <taxon>Pentapetalae</taxon>
        <taxon>asterids</taxon>
        <taxon>lamiids</taxon>
        <taxon>Solanales</taxon>
        <taxon>Solanaceae</taxon>
        <taxon>Solanoideae</taxon>
        <taxon>Hyoscyameae</taxon>
        <taxon>Anisodus</taxon>
    </lineage>
</organism>
<comment type="caution">
    <text evidence="1">The sequence shown here is derived from an EMBL/GenBank/DDBJ whole genome shotgun (WGS) entry which is preliminary data.</text>
</comment>
<protein>
    <submittedName>
        <fullName evidence="1">Uncharacterized protein</fullName>
    </submittedName>
</protein>
<name>A0A9Q1M4D4_9SOLA</name>
<dbReference type="EMBL" id="JAJAGQ010000011">
    <property type="protein sequence ID" value="KAJ8549071.1"/>
    <property type="molecule type" value="Genomic_DNA"/>
</dbReference>